<evidence type="ECO:0000256" key="6">
    <source>
        <dbReference type="ARBA" id="ARBA00023002"/>
    </source>
</evidence>
<dbReference type="Proteomes" id="UP000257479">
    <property type="component" value="Unassembled WGS sequence"/>
</dbReference>
<evidence type="ECO:0000256" key="10">
    <source>
        <dbReference type="SAM" id="Phobius"/>
    </source>
</evidence>
<protein>
    <submittedName>
        <fullName evidence="13">Vitamin K epoxide reductase family protein</fullName>
    </submittedName>
</protein>
<evidence type="ECO:0000256" key="9">
    <source>
        <dbReference type="ARBA" id="ARBA00023284"/>
    </source>
</evidence>
<keyword evidence="3 10" id="KW-0812">Transmembrane</keyword>
<dbReference type="STRING" id="400772.RR49_02448"/>
<feature type="transmembrane region" description="Helical" evidence="10">
    <location>
        <begin position="12"/>
        <end position="29"/>
    </location>
</feature>
<evidence type="ECO:0000313" key="15">
    <source>
        <dbReference type="Proteomes" id="UP000257479"/>
    </source>
</evidence>
<organism evidence="13 14">
    <name type="scientific">Microbacterium ginsengisoli</name>
    <dbReference type="NCBI Taxonomy" id="400772"/>
    <lineage>
        <taxon>Bacteria</taxon>
        <taxon>Bacillati</taxon>
        <taxon>Actinomycetota</taxon>
        <taxon>Actinomycetes</taxon>
        <taxon>Micrococcales</taxon>
        <taxon>Microbacteriaceae</taxon>
        <taxon>Microbacterium</taxon>
    </lineage>
</organism>
<dbReference type="Gene3D" id="1.20.1440.130">
    <property type="entry name" value="VKOR domain"/>
    <property type="match status" value="1"/>
</dbReference>
<evidence type="ECO:0000256" key="7">
    <source>
        <dbReference type="ARBA" id="ARBA00023136"/>
    </source>
</evidence>
<dbReference type="OrthoDB" id="9783799at2"/>
<dbReference type="InterPro" id="IPR038354">
    <property type="entry name" value="VKOR_sf"/>
</dbReference>
<dbReference type="GO" id="GO:0016491">
    <property type="term" value="F:oxidoreductase activity"/>
    <property type="evidence" value="ECO:0007669"/>
    <property type="project" value="UniProtKB-KW"/>
</dbReference>
<evidence type="ECO:0000256" key="3">
    <source>
        <dbReference type="ARBA" id="ARBA00022692"/>
    </source>
</evidence>
<evidence type="ECO:0000313" key="13">
    <source>
        <dbReference type="EMBL" id="KJL35229.1"/>
    </source>
</evidence>
<evidence type="ECO:0000256" key="8">
    <source>
        <dbReference type="ARBA" id="ARBA00023157"/>
    </source>
</evidence>
<keyword evidence="4" id="KW-0874">Quinone</keyword>
<accession>A0A0F0LRA9</accession>
<proteinExistence type="inferred from homology"/>
<dbReference type="SMART" id="SM00756">
    <property type="entry name" value="VKc"/>
    <property type="match status" value="1"/>
</dbReference>
<comment type="similarity">
    <text evidence="2">Belongs to the VKOR family.</text>
</comment>
<dbReference type="InterPro" id="IPR012932">
    <property type="entry name" value="VKOR"/>
</dbReference>
<sequence length="205" mass="22437">MPDHASAPRTPAFGIWLIVAGVVGWTAAFELTLERLHLLANPAAAASCDFSVLVQCKANLDSWQGSAFGFPNPILGLAGWVAPVIMGVAVLARVRFPGWFWGVFWFGTASAFGLVTWFISQSIFQLHTLCPWCMLTWSMTIPTFYAVTVHVLRIGAIPVTERTQVRAGRLMVWVPLATILSYAVVILLAQLRLDAIPNVFATFFG</sequence>
<dbReference type="PATRIC" id="fig|400772.4.peg.2461"/>
<feature type="transmembrane region" description="Helical" evidence="10">
    <location>
        <begin position="74"/>
        <end position="92"/>
    </location>
</feature>
<dbReference type="EMBL" id="JYIY01000079">
    <property type="protein sequence ID" value="KJL35229.1"/>
    <property type="molecule type" value="Genomic_DNA"/>
</dbReference>
<gene>
    <name evidence="12" type="ORF">DCP95_05005</name>
    <name evidence="13" type="ORF">RR49_02448</name>
</gene>
<dbReference type="EMBL" id="DMNG01000083">
    <property type="protein sequence ID" value="HAN23916.1"/>
    <property type="molecule type" value="Genomic_DNA"/>
</dbReference>
<reference evidence="13 14" key="1">
    <citation type="submission" date="2015-02" db="EMBL/GenBank/DDBJ databases">
        <title>Draft genome sequences of ten Microbacterium spp. with emphasis on heavy metal contaminated environments.</title>
        <authorList>
            <person name="Corretto E."/>
        </authorList>
    </citation>
    <scope>NUCLEOTIDE SEQUENCE [LARGE SCALE GENOMIC DNA]</scope>
    <source>
        <strain evidence="13 14">DSM 18659</strain>
    </source>
</reference>
<feature type="domain" description="Vitamin K epoxide reductase" evidence="11">
    <location>
        <begin position="10"/>
        <end position="151"/>
    </location>
</feature>
<reference evidence="12 15" key="2">
    <citation type="journal article" date="2018" name="Nat. Biotechnol.">
        <title>A standardized bacterial taxonomy based on genome phylogeny substantially revises the tree of life.</title>
        <authorList>
            <person name="Parks D.H."/>
            <person name="Chuvochina M."/>
            <person name="Waite D.W."/>
            <person name="Rinke C."/>
            <person name="Skarshewski A."/>
            <person name="Chaumeil P.A."/>
            <person name="Hugenholtz P."/>
        </authorList>
    </citation>
    <scope>NUCLEOTIDE SEQUENCE [LARGE SCALE GENOMIC DNA]</scope>
    <source>
        <strain evidence="12">UBA9152</strain>
    </source>
</reference>
<keyword evidence="9" id="KW-0676">Redox-active center</keyword>
<name>A0A0F0LRA9_9MICO</name>
<keyword evidence="5 10" id="KW-1133">Transmembrane helix</keyword>
<evidence type="ECO:0000313" key="12">
    <source>
        <dbReference type="EMBL" id="HAN23916.1"/>
    </source>
</evidence>
<feature type="transmembrane region" description="Helical" evidence="10">
    <location>
        <begin position="139"/>
        <end position="158"/>
    </location>
</feature>
<comment type="subcellular location">
    <subcellularLocation>
        <location evidence="1">Membrane</location>
        <topology evidence="1">Multi-pass membrane protein</topology>
    </subcellularLocation>
</comment>
<dbReference type="AlphaFoldDB" id="A0A0F0LRA9"/>
<dbReference type="GO" id="GO:0048038">
    <property type="term" value="F:quinone binding"/>
    <property type="evidence" value="ECO:0007669"/>
    <property type="project" value="UniProtKB-KW"/>
</dbReference>
<evidence type="ECO:0000256" key="2">
    <source>
        <dbReference type="ARBA" id="ARBA00006214"/>
    </source>
</evidence>
<feature type="transmembrane region" description="Helical" evidence="10">
    <location>
        <begin position="99"/>
        <end position="119"/>
    </location>
</feature>
<keyword evidence="7 10" id="KW-0472">Membrane</keyword>
<evidence type="ECO:0000259" key="11">
    <source>
        <dbReference type="SMART" id="SM00756"/>
    </source>
</evidence>
<evidence type="ECO:0000256" key="5">
    <source>
        <dbReference type="ARBA" id="ARBA00022989"/>
    </source>
</evidence>
<dbReference type="Proteomes" id="UP000033451">
    <property type="component" value="Unassembled WGS sequence"/>
</dbReference>
<evidence type="ECO:0000313" key="14">
    <source>
        <dbReference type="Proteomes" id="UP000033451"/>
    </source>
</evidence>
<dbReference type="RefSeq" id="WP_045248363.1">
    <property type="nucleotide sequence ID" value="NZ_JYIY01000079.1"/>
</dbReference>
<comment type="caution">
    <text evidence="13">The sequence shown here is derived from an EMBL/GenBank/DDBJ whole genome shotgun (WGS) entry which is preliminary data.</text>
</comment>
<dbReference type="Pfam" id="PF07884">
    <property type="entry name" value="VKOR"/>
    <property type="match status" value="1"/>
</dbReference>
<keyword evidence="14" id="KW-1185">Reference proteome</keyword>
<keyword evidence="6" id="KW-0560">Oxidoreductase</keyword>
<dbReference type="InterPro" id="IPR041714">
    <property type="entry name" value="VKOR_Actinobacteria"/>
</dbReference>
<evidence type="ECO:0000256" key="1">
    <source>
        <dbReference type="ARBA" id="ARBA00004141"/>
    </source>
</evidence>
<dbReference type="CDD" id="cd12922">
    <property type="entry name" value="VKOR_5"/>
    <property type="match status" value="1"/>
</dbReference>
<keyword evidence="8" id="KW-1015">Disulfide bond</keyword>
<dbReference type="GO" id="GO:0016020">
    <property type="term" value="C:membrane"/>
    <property type="evidence" value="ECO:0007669"/>
    <property type="project" value="UniProtKB-SubCell"/>
</dbReference>
<evidence type="ECO:0000256" key="4">
    <source>
        <dbReference type="ARBA" id="ARBA00022719"/>
    </source>
</evidence>
<feature type="transmembrane region" description="Helical" evidence="10">
    <location>
        <begin position="170"/>
        <end position="191"/>
    </location>
</feature>